<dbReference type="InterPro" id="IPR036388">
    <property type="entry name" value="WH-like_DNA-bd_sf"/>
</dbReference>
<dbReference type="RefSeq" id="WP_051698270.1">
    <property type="nucleotide sequence ID" value="NZ_CP017057.1"/>
</dbReference>
<comment type="caution">
    <text evidence="4">The sequence shown here is derived from an EMBL/GenBank/DDBJ whole genome shotgun (WGS) entry which is preliminary data.</text>
</comment>
<keyword evidence="5" id="KW-1185">Reference proteome</keyword>
<gene>
    <name evidence="4" type="ORF">EH32_01235</name>
</gene>
<dbReference type="GO" id="GO:0000160">
    <property type="term" value="P:phosphorelay signal transduction system"/>
    <property type="evidence" value="ECO:0007669"/>
    <property type="project" value="InterPro"/>
</dbReference>
<dbReference type="EMBL" id="JMIX01000010">
    <property type="protein sequence ID" value="KEO92397.1"/>
    <property type="molecule type" value="Genomic_DNA"/>
</dbReference>
<accession>A0A074N354</accession>
<dbReference type="KEGG" id="elq:Ga0102493_111554"/>
<evidence type="ECO:0000313" key="5">
    <source>
        <dbReference type="Proteomes" id="UP000027866"/>
    </source>
</evidence>
<dbReference type="Proteomes" id="UP000027866">
    <property type="component" value="Unassembled WGS sequence"/>
</dbReference>
<dbReference type="GO" id="GO:0003677">
    <property type="term" value="F:DNA binding"/>
    <property type="evidence" value="ECO:0007669"/>
    <property type="project" value="UniProtKB-UniRule"/>
</dbReference>
<keyword evidence="1 2" id="KW-0238">DNA-binding</keyword>
<dbReference type="Pfam" id="PF00486">
    <property type="entry name" value="Trans_reg_C"/>
    <property type="match status" value="1"/>
</dbReference>
<reference evidence="4 5" key="1">
    <citation type="submission" date="2014-04" db="EMBL/GenBank/DDBJ databases">
        <title>A comprehensive comparison of genomes of Erythrobacter spp. Strains.</title>
        <authorList>
            <person name="Zheng Q."/>
        </authorList>
    </citation>
    <scope>NUCLEOTIDE SEQUENCE [LARGE SCALE GENOMIC DNA]</scope>
    <source>
        <strain evidence="4 5">DSM 8509</strain>
    </source>
</reference>
<dbReference type="PROSITE" id="PS51755">
    <property type="entry name" value="OMPR_PHOB"/>
    <property type="match status" value="1"/>
</dbReference>
<dbReference type="Gene3D" id="1.10.10.10">
    <property type="entry name" value="Winged helix-like DNA-binding domain superfamily/Winged helix DNA-binding domain"/>
    <property type="match status" value="1"/>
</dbReference>
<dbReference type="InterPro" id="IPR001867">
    <property type="entry name" value="OmpR/PhoB-type_DNA-bd"/>
</dbReference>
<dbReference type="PATRIC" id="fig|39960.10.peg.635"/>
<proteinExistence type="predicted"/>
<evidence type="ECO:0000256" key="2">
    <source>
        <dbReference type="PROSITE-ProRule" id="PRU01091"/>
    </source>
</evidence>
<feature type="domain" description="OmpR/PhoB-type" evidence="3">
    <location>
        <begin position="18"/>
        <end position="116"/>
    </location>
</feature>
<protein>
    <recommendedName>
        <fullName evidence="3">OmpR/PhoB-type domain-containing protein</fullName>
    </recommendedName>
</protein>
<evidence type="ECO:0000259" key="3">
    <source>
        <dbReference type="PROSITE" id="PS51755"/>
    </source>
</evidence>
<dbReference type="GO" id="GO:0006355">
    <property type="term" value="P:regulation of DNA-templated transcription"/>
    <property type="evidence" value="ECO:0007669"/>
    <property type="project" value="InterPro"/>
</dbReference>
<dbReference type="SMART" id="SM00862">
    <property type="entry name" value="Trans_reg_C"/>
    <property type="match status" value="1"/>
</dbReference>
<feature type="DNA-binding region" description="OmpR/PhoB-type" evidence="2">
    <location>
        <begin position="18"/>
        <end position="116"/>
    </location>
</feature>
<evidence type="ECO:0000313" key="4">
    <source>
        <dbReference type="EMBL" id="KEO92397.1"/>
    </source>
</evidence>
<sequence length="131" mass="14612">MNDDEPAYLFPDSDTLIPRFREAGEVTLDLHHRDGRVEDSWLQFHPREFELLWRLAEQPGRRVTGKRSFGDRSPARVDPETGSLAVHVSRIRAKLAPFGLARMIAEHSGGGYFLDAAAVPRAFGLSAARSA</sequence>
<dbReference type="SUPFAM" id="SSF46894">
    <property type="entry name" value="C-terminal effector domain of the bipartite response regulators"/>
    <property type="match status" value="1"/>
</dbReference>
<name>A0A074N354_9SPHN</name>
<dbReference type="OrthoDB" id="7595335at2"/>
<dbReference type="InterPro" id="IPR016032">
    <property type="entry name" value="Sig_transdc_resp-reg_C-effctor"/>
</dbReference>
<dbReference type="AlphaFoldDB" id="A0A074N354"/>
<organism evidence="4 5">
    <name type="scientific">Erythrobacter litoralis</name>
    <dbReference type="NCBI Taxonomy" id="39960"/>
    <lineage>
        <taxon>Bacteria</taxon>
        <taxon>Pseudomonadati</taxon>
        <taxon>Pseudomonadota</taxon>
        <taxon>Alphaproteobacteria</taxon>
        <taxon>Sphingomonadales</taxon>
        <taxon>Erythrobacteraceae</taxon>
        <taxon>Erythrobacter/Porphyrobacter group</taxon>
        <taxon>Erythrobacter</taxon>
    </lineage>
</organism>
<dbReference type="CDD" id="cd00383">
    <property type="entry name" value="trans_reg_C"/>
    <property type="match status" value="1"/>
</dbReference>
<evidence type="ECO:0000256" key="1">
    <source>
        <dbReference type="ARBA" id="ARBA00023125"/>
    </source>
</evidence>